<dbReference type="InterPro" id="IPR019004">
    <property type="entry name" value="YqeY/Aim41"/>
</dbReference>
<keyword evidence="1" id="KW-0808">Transferase</keyword>
<dbReference type="PANTHER" id="PTHR28055">
    <property type="entry name" value="ALTERED INHERITANCE OF MITOCHONDRIA PROTEIN 41, MITOCHONDRIAL"/>
    <property type="match status" value="1"/>
</dbReference>
<evidence type="ECO:0000313" key="1">
    <source>
        <dbReference type="EMBL" id="DAB38829.1"/>
    </source>
</evidence>
<dbReference type="PANTHER" id="PTHR28055:SF1">
    <property type="entry name" value="ALTERED INHERITANCE OF MITOCHONDRIA PROTEIN 41, MITOCHONDRIAL"/>
    <property type="match status" value="1"/>
</dbReference>
<dbReference type="RefSeq" id="WP_294896293.1">
    <property type="nucleotide sequence ID" value="NZ_DLUI01000059.1"/>
</dbReference>
<dbReference type="Gene3D" id="1.10.10.410">
    <property type="match status" value="1"/>
</dbReference>
<dbReference type="InterPro" id="IPR023168">
    <property type="entry name" value="GatB_Yqey_C_2"/>
</dbReference>
<comment type="caution">
    <text evidence="1">The sequence shown here is derived from an EMBL/GenBank/DDBJ whole genome shotgun (WGS) entry which is preliminary data.</text>
</comment>
<name>A0A2D3WNM0_9BACT</name>
<dbReference type="SUPFAM" id="SSF89095">
    <property type="entry name" value="GatB/YqeY motif"/>
    <property type="match status" value="1"/>
</dbReference>
<accession>A0A2D3WNM0</accession>
<dbReference type="AlphaFoldDB" id="A0A2D3WNM0"/>
<dbReference type="EMBL" id="DLUI01000059">
    <property type="protein sequence ID" value="DAB38829.1"/>
    <property type="molecule type" value="Genomic_DNA"/>
</dbReference>
<dbReference type="InterPro" id="IPR042184">
    <property type="entry name" value="YqeY/Aim41_N"/>
</dbReference>
<gene>
    <name evidence="1" type="ORF">CFH83_03700</name>
</gene>
<evidence type="ECO:0000313" key="2">
    <source>
        <dbReference type="Proteomes" id="UP000228859"/>
    </source>
</evidence>
<dbReference type="GO" id="GO:0016884">
    <property type="term" value="F:carbon-nitrogen ligase activity, with glutamine as amido-N-donor"/>
    <property type="evidence" value="ECO:0007669"/>
    <property type="project" value="InterPro"/>
</dbReference>
<dbReference type="GO" id="GO:0016740">
    <property type="term" value="F:transferase activity"/>
    <property type="evidence" value="ECO:0007669"/>
    <property type="project" value="UniProtKB-KW"/>
</dbReference>
<proteinExistence type="predicted"/>
<dbReference type="Gene3D" id="1.10.1510.10">
    <property type="entry name" value="Uncharacterised protein YqeY/AIM41 PF09424, N-terminal domain"/>
    <property type="match status" value="1"/>
</dbReference>
<sequence>MSLKEQISNDIKTAMKEKNVALRDALRLLSSAMKQIEVDERKELSDDDIIKIIQKQVKQRNDAMSQYRDAGREDLYEKEASEAAIFETYLPAQLSDEALESALRTIIAETGAESIKDIGRVMGAASKALGAQADGKRINECAKKILG</sequence>
<reference evidence="1 2" key="1">
    <citation type="journal article" date="2017" name="Front. Microbiol.">
        <title>Comparative Genomic Analysis of the Class Epsilonproteobacteria and Proposed Reclassification to Epsilonbacteraeota (phyl. nov.).</title>
        <authorList>
            <person name="Waite D.W."/>
            <person name="Vanwonterghem I."/>
            <person name="Rinke C."/>
            <person name="Parks D.H."/>
            <person name="Zhang Y."/>
            <person name="Takai K."/>
            <person name="Sievert S.M."/>
            <person name="Simon J."/>
            <person name="Campbell B.J."/>
            <person name="Hanson T.E."/>
            <person name="Woyke T."/>
            <person name="Klotz M.G."/>
            <person name="Hugenholtz P."/>
        </authorList>
    </citation>
    <scope>NUCLEOTIDE SEQUENCE [LARGE SCALE GENOMIC DNA]</scope>
    <source>
        <strain evidence="1">UBA12443</strain>
    </source>
</reference>
<dbReference type="Proteomes" id="UP000228859">
    <property type="component" value="Unassembled WGS sequence"/>
</dbReference>
<organism evidence="1 2">
    <name type="scientific">Sulfuricurvum kujiense</name>
    <dbReference type="NCBI Taxonomy" id="148813"/>
    <lineage>
        <taxon>Bacteria</taxon>
        <taxon>Pseudomonadati</taxon>
        <taxon>Campylobacterota</taxon>
        <taxon>Epsilonproteobacteria</taxon>
        <taxon>Campylobacterales</taxon>
        <taxon>Sulfurimonadaceae</taxon>
        <taxon>Sulfuricurvum</taxon>
    </lineage>
</organism>
<dbReference type="InterPro" id="IPR003789">
    <property type="entry name" value="Asn/Gln_tRNA_amidoTrase-B-like"/>
</dbReference>
<protein>
    <submittedName>
        <fullName evidence="1">Glutamyl-tRNA amidotransferase</fullName>
    </submittedName>
</protein>
<dbReference type="Pfam" id="PF09424">
    <property type="entry name" value="YqeY"/>
    <property type="match status" value="1"/>
</dbReference>